<dbReference type="PANTHER" id="PTHR43790:SF9">
    <property type="entry name" value="GALACTOFURANOSE TRANSPORTER ATP-BINDING PROTEIN YTFR"/>
    <property type="match status" value="1"/>
</dbReference>
<accession>A0ABY5VKQ6</accession>
<dbReference type="RefSeq" id="WP_044983162.1">
    <property type="nucleotide sequence ID" value="NZ_CABLBR010000009.1"/>
</dbReference>
<feature type="domain" description="ABC transporter" evidence="5">
    <location>
        <begin position="2"/>
        <end position="240"/>
    </location>
</feature>
<reference evidence="6" key="1">
    <citation type="journal article" date="2022" name="Cell">
        <title>Design, construction, and in vivo augmentation of a complex gut microbiome.</title>
        <authorList>
            <person name="Cheng A.G."/>
            <person name="Ho P.Y."/>
            <person name="Aranda-Diaz A."/>
            <person name="Jain S."/>
            <person name="Yu F.B."/>
            <person name="Meng X."/>
            <person name="Wang M."/>
            <person name="Iakiviak M."/>
            <person name="Nagashima K."/>
            <person name="Zhao A."/>
            <person name="Murugkar P."/>
            <person name="Patil A."/>
            <person name="Atabakhsh K."/>
            <person name="Weakley A."/>
            <person name="Yan J."/>
            <person name="Brumbaugh A.R."/>
            <person name="Higginbottom S."/>
            <person name="Dimas A."/>
            <person name="Shiver A.L."/>
            <person name="Deutschbauer A."/>
            <person name="Neff N."/>
            <person name="Sonnenburg J.L."/>
            <person name="Huang K.C."/>
            <person name="Fischbach M.A."/>
        </authorList>
    </citation>
    <scope>NUCLEOTIDE SEQUENCE</scope>
    <source>
        <strain evidence="6">DSM 19829</strain>
    </source>
</reference>
<dbReference type="SUPFAM" id="SSF52540">
    <property type="entry name" value="P-loop containing nucleoside triphosphate hydrolases"/>
    <property type="match status" value="2"/>
</dbReference>
<dbReference type="PROSITE" id="PS00211">
    <property type="entry name" value="ABC_TRANSPORTER_1"/>
    <property type="match status" value="1"/>
</dbReference>
<keyword evidence="2" id="KW-0677">Repeat</keyword>
<feature type="domain" description="ABC transporter" evidence="5">
    <location>
        <begin position="252"/>
        <end position="498"/>
    </location>
</feature>
<keyword evidence="3" id="KW-0547">Nucleotide-binding</keyword>
<organism evidence="6 7">
    <name type="scientific">Ruminococcus gauvreauii</name>
    <dbReference type="NCBI Taxonomy" id="438033"/>
    <lineage>
        <taxon>Bacteria</taxon>
        <taxon>Bacillati</taxon>
        <taxon>Bacillota</taxon>
        <taxon>Clostridia</taxon>
        <taxon>Eubacteriales</taxon>
        <taxon>Oscillospiraceae</taxon>
        <taxon>Ruminococcus</taxon>
    </lineage>
</organism>
<evidence type="ECO:0000256" key="3">
    <source>
        <dbReference type="ARBA" id="ARBA00022741"/>
    </source>
</evidence>
<dbReference type="PROSITE" id="PS50893">
    <property type="entry name" value="ABC_TRANSPORTER_2"/>
    <property type="match status" value="2"/>
</dbReference>
<keyword evidence="4 6" id="KW-0067">ATP-binding</keyword>
<keyword evidence="1" id="KW-0813">Transport</keyword>
<dbReference type="EMBL" id="CP102290">
    <property type="protein sequence ID" value="UWP61140.1"/>
    <property type="molecule type" value="Genomic_DNA"/>
</dbReference>
<dbReference type="PANTHER" id="PTHR43790">
    <property type="entry name" value="CARBOHYDRATE TRANSPORT ATP-BINDING PROTEIN MG119-RELATED"/>
    <property type="match status" value="1"/>
</dbReference>
<protein>
    <submittedName>
        <fullName evidence="6">Sugar ABC transporter ATP-binding protein</fullName>
    </submittedName>
</protein>
<dbReference type="Pfam" id="PF00005">
    <property type="entry name" value="ABC_tran"/>
    <property type="match status" value="2"/>
</dbReference>
<proteinExistence type="predicted"/>
<keyword evidence="7" id="KW-1185">Reference proteome</keyword>
<evidence type="ECO:0000313" key="6">
    <source>
        <dbReference type="EMBL" id="UWP61140.1"/>
    </source>
</evidence>
<dbReference type="GO" id="GO:0005524">
    <property type="term" value="F:ATP binding"/>
    <property type="evidence" value="ECO:0007669"/>
    <property type="project" value="UniProtKB-KW"/>
</dbReference>
<evidence type="ECO:0000256" key="1">
    <source>
        <dbReference type="ARBA" id="ARBA00022448"/>
    </source>
</evidence>
<sequence length="502" mass="54631">MLEMNHITKQFPGVLALDDVTLKAEPGKVLALIGINGAGKSTLMNILGGILKQDKGEILIDGKSITMNSPKDAEKNGIAFIHQEPLFFASMSVAQNVFIGNLFKGAVPVLTDNAKAEEEAKKYLGLLGANDINPHSAMEDITIGARQMVEIARALAMGANIIIFDEPTSSLSLHEKNKLFEVINRLKNEGKIIIYISHFLDEITVLCDDYLVLRDGKMSGTGVVEGLQKADLVTMIIGQKPAAAEKKEAAHTTDEVILKVNQIISGNLLRGVSFELKKGEILGIWGLMGSGRTELVRAMLGLDRADAGDVFFKEEGGTLTKIRKNTLLKKIGYVTESRHYDGLFLNMDITNNCTAAKLDSYCSKRLKFVNVNKEAEETRDLIRKLNIKVPDEKTRASQLSGGNQQKVVFAKWLNKGAPVLVLDEPTRGVDVGSKMEIYKTIKKIAAEGTSVLLISSEVDEMVDLSDRVIVLQGGKIVESVEGSDINNNNLMELALGGGDAHE</sequence>
<dbReference type="Gene3D" id="3.40.50.300">
    <property type="entry name" value="P-loop containing nucleotide triphosphate hydrolases"/>
    <property type="match status" value="2"/>
</dbReference>
<dbReference type="InterPro" id="IPR017871">
    <property type="entry name" value="ABC_transporter-like_CS"/>
</dbReference>
<gene>
    <name evidence="6" type="ORF">NQ502_08955</name>
</gene>
<evidence type="ECO:0000256" key="2">
    <source>
        <dbReference type="ARBA" id="ARBA00022737"/>
    </source>
</evidence>
<dbReference type="InterPro" id="IPR027417">
    <property type="entry name" value="P-loop_NTPase"/>
</dbReference>
<evidence type="ECO:0000259" key="5">
    <source>
        <dbReference type="PROSITE" id="PS50893"/>
    </source>
</evidence>
<dbReference type="CDD" id="cd03216">
    <property type="entry name" value="ABC_Carb_Monos_I"/>
    <property type="match status" value="1"/>
</dbReference>
<evidence type="ECO:0000256" key="4">
    <source>
        <dbReference type="ARBA" id="ARBA00022840"/>
    </source>
</evidence>
<dbReference type="InterPro" id="IPR003439">
    <property type="entry name" value="ABC_transporter-like_ATP-bd"/>
</dbReference>
<dbReference type="InterPro" id="IPR003593">
    <property type="entry name" value="AAA+_ATPase"/>
</dbReference>
<evidence type="ECO:0000313" key="7">
    <source>
        <dbReference type="Proteomes" id="UP001060164"/>
    </source>
</evidence>
<dbReference type="Proteomes" id="UP001060164">
    <property type="component" value="Chromosome"/>
</dbReference>
<name>A0ABY5VKQ6_9FIRM</name>
<dbReference type="CDD" id="cd03215">
    <property type="entry name" value="ABC_Carb_Monos_II"/>
    <property type="match status" value="1"/>
</dbReference>
<dbReference type="SMART" id="SM00382">
    <property type="entry name" value="AAA"/>
    <property type="match status" value="2"/>
</dbReference>
<dbReference type="InterPro" id="IPR050107">
    <property type="entry name" value="ABC_carbohydrate_import_ATPase"/>
</dbReference>